<dbReference type="Proteomes" id="UP001501423">
    <property type="component" value="Unassembled WGS sequence"/>
</dbReference>
<organism evidence="1 2">
    <name type="scientific">Streptomyces erythrogriseus</name>
    <dbReference type="NCBI Taxonomy" id="284027"/>
    <lineage>
        <taxon>Bacteria</taxon>
        <taxon>Bacillati</taxon>
        <taxon>Actinomycetota</taxon>
        <taxon>Actinomycetes</taxon>
        <taxon>Kitasatosporales</taxon>
        <taxon>Streptomycetaceae</taxon>
        <taxon>Streptomyces</taxon>
        <taxon>Streptomyces griseoincarnatus group</taxon>
    </lineage>
</organism>
<protein>
    <recommendedName>
        <fullName evidence="3">Transposase</fullName>
    </recommendedName>
</protein>
<evidence type="ECO:0000313" key="1">
    <source>
        <dbReference type="EMBL" id="GAA2944573.1"/>
    </source>
</evidence>
<dbReference type="EMBL" id="BAAAVA010000083">
    <property type="protein sequence ID" value="GAA2944573.1"/>
    <property type="molecule type" value="Genomic_DNA"/>
</dbReference>
<evidence type="ECO:0000313" key="2">
    <source>
        <dbReference type="Proteomes" id="UP001501423"/>
    </source>
</evidence>
<sequence length="88" mass="9597">MRRLIVTTGQKRSPATCGAQTALVGTIKWDDLRSGITACVVTAERRWAWAEVRTYSPDPLQLTVDVVVWNAVASTSDETWPGNRGHGG</sequence>
<reference evidence="1 2" key="1">
    <citation type="journal article" date="2019" name="Int. J. Syst. Evol. Microbiol.">
        <title>The Global Catalogue of Microorganisms (GCM) 10K type strain sequencing project: providing services to taxonomists for standard genome sequencing and annotation.</title>
        <authorList>
            <consortium name="The Broad Institute Genomics Platform"/>
            <consortium name="The Broad Institute Genome Sequencing Center for Infectious Disease"/>
            <person name="Wu L."/>
            <person name="Ma J."/>
        </authorList>
    </citation>
    <scope>NUCLEOTIDE SEQUENCE [LARGE SCALE GENOMIC DNA]</scope>
    <source>
        <strain evidence="1 2">JCM 9650</strain>
    </source>
</reference>
<comment type="caution">
    <text evidence="1">The sequence shown here is derived from an EMBL/GenBank/DDBJ whole genome shotgun (WGS) entry which is preliminary data.</text>
</comment>
<name>A0ABN3XBJ9_9ACTN</name>
<keyword evidence="2" id="KW-1185">Reference proteome</keyword>
<gene>
    <name evidence="1" type="ORF">GCM10010478_52530</name>
</gene>
<evidence type="ECO:0008006" key="3">
    <source>
        <dbReference type="Google" id="ProtNLM"/>
    </source>
</evidence>
<accession>A0ABN3XBJ9</accession>
<proteinExistence type="predicted"/>